<proteinExistence type="predicted"/>
<dbReference type="InterPro" id="IPR045436">
    <property type="entry name" value="DUF6507"/>
</dbReference>
<dbReference type="RefSeq" id="WP_200276224.1">
    <property type="nucleotide sequence ID" value="NZ_CP066802.1"/>
</dbReference>
<dbReference type="KEGG" id="awe:JG540_01180"/>
<protein>
    <recommendedName>
        <fullName evidence="3">ESX-1 secretion-associated protein</fullName>
    </recommendedName>
</protein>
<evidence type="ECO:0000313" key="1">
    <source>
        <dbReference type="EMBL" id="QQM67546.1"/>
    </source>
</evidence>
<accession>A0A7T7S221</accession>
<gene>
    <name evidence="1" type="ORF">JG540_01180</name>
</gene>
<dbReference type="Pfam" id="PF20117">
    <property type="entry name" value="DUF6507"/>
    <property type="match status" value="1"/>
</dbReference>
<keyword evidence="2" id="KW-1185">Reference proteome</keyword>
<evidence type="ECO:0000313" key="2">
    <source>
        <dbReference type="Proteomes" id="UP000595895"/>
    </source>
</evidence>
<dbReference type="EMBL" id="CP066802">
    <property type="protein sequence ID" value="QQM67546.1"/>
    <property type="molecule type" value="Genomic_DNA"/>
</dbReference>
<name>A0A7T7S221_9ACTO</name>
<evidence type="ECO:0008006" key="3">
    <source>
        <dbReference type="Google" id="ProtNLM"/>
    </source>
</evidence>
<sequence>MSGWDIDPNGVSGVLLGLEAEVDDNLSPGMTGCVNALNGAITATNGEGKAMLVASAVSEWSSMHEADFTGIGDRIGNITSNTIQAVSAYQQHDESAALEFQRNAK</sequence>
<dbReference type="Proteomes" id="UP000595895">
    <property type="component" value="Chromosome"/>
</dbReference>
<organism evidence="1 2">
    <name type="scientific">Actinomyces weissii</name>
    <dbReference type="NCBI Taxonomy" id="675090"/>
    <lineage>
        <taxon>Bacteria</taxon>
        <taxon>Bacillati</taxon>
        <taxon>Actinomycetota</taxon>
        <taxon>Actinomycetes</taxon>
        <taxon>Actinomycetales</taxon>
        <taxon>Actinomycetaceae</taxon>
        <taxon>Actinomyces</taxon>
    </lineage>
</organism>
<reference evidence="1 2" key="1">
    <citation type="submission" date="2020-12" db="EMBL/GenBank/DDBJ databases">
        <authorList>
            <person name="Zhou J."/>
        </authorList>
    </citation>
    <scope>NUCLEOTIDE SEQUENCE [LARGE SCALE GENOMIC DNA]</scope>
    <source>
        <strain evidence="1 2">CCUG 61299</strain>
    </source>
</reference>
<dbReference type="AlphaFoldDB" id="A0A7T7S221"/>